<dbReference type="GO" id="GO:0016977">
    <property type="term" value="F:chitosanase activity"/>
    <property type="evidence" value="ECO:0007669"/>
    <property type="project" value="InterPro"/>
</dbReference>
<dbReference type="EMBL" id="MCFE01000003">
    <property type="protein sequence ID" value="ORY08107.1"/>
    <property type="molecule type" value="Genomic_DNA"/>
</dbReference>
<dbReference type="InterPro" id="IPR000400">
    <property type="entry name" value="Glyco_hydro_46"/>
</dbReference>
<dbReference type="InParanoid" id="A0A1Y1ZDS0"/>
<dbReference type="Gene3D" id="1.20.141.10">
    <property type="entry name" value="Chitosanase, subunit A, domain 1"/>
    <property type="match status" value="1"/>
</dbReference>
<dbReference type="InterPro" id="IPR023346">
    <property type="entry name" value="Lysozyme-like_dom_sf"/>
</dbReference>
<dbReference type="SUPFAM" id="SSF53955">
    <property type="entry name" value="Lysozyme-like"/>
    <property type="match status" value="1"/>
</dbReference>
<name>A0A1Y1ZDS0_9FUNG</name>
<organism evidence="2 3">
    <name type="scientific">Basidiobolus meristosporus CBS 931.73</name>
    <dbReference type="NCBI Taxonomy" id="1314790"/>
    <lineage>
        <taxon>Eukaryota</taxon>
        <taxon>Fungi</taxon>
        <taxon>Fungi incertae sedis</taxon>
        <taxon>Zoopagomycota</taxon>
        <taxon>Entomophthoromycotina</taxon>
        <taxon>Basidiobolomycetes</taxon>
        <taxon>Basidiobolales</taxon>
        <taxon>Basidiobolaceae</taxon>
        <taxon>Basidiobolus</taxon>
    </lineage>
</organism>
<evidence type="ECO:0000256" key="1">
    <source>
        <dbReference type="SAM" id="SignalP"/>
    </source>
</evidence>
<sequence length="319" mass="35991">MILNIPFGILVVALMPAVRGGEKFCQKEYANTKENCSKFSFTSTQCKDTQSNERFYDLAGWVPAEISEEGKLKAQILTNVFENGSPVFGYPNCEILGDKRGYTCGRVGFTTGTGDALAVIDRYTGGQEAYSPFAKYTKRLQELDQLSLCDNRRNDTTGLEGFDKVWIQAACRDPRFRHAQDAVNDEMYFTPAMKFAGKVLLETNIGKAVFYDTIVQHGWQVNEDQINIVQIMKLTGPRGNMTEVEYLEKFLSVRRQMLCCYPDHTWPQSADRISDLQSVLKDKVESNDLNLAMPIKLPNYGAVITGKEYVNKKSKLCKV</sequence>
<dbReference type="GO" id="GO:0005576">
    <property type="term" value="C:extracellular region"/>
    <property type="evidence" value="ECO:0007669"/>
    <property type="project" value="InterPro"/>
</dbReference>
<feature type="signal peptide" evidence="1">
    <location>
        <begin position="1"/>
        <end position="20"/>
    </location>
</feature>
<gene>
    <name evidence="2" type="ORF">K493DRAFT_309915</name>
</gene>
<accession>A0A1Y1ZDS0</accession>
<dbReference type="InterPro" id="IPR023099">
    <property type="entry name" value="Glyco_hydro_46_N"/>
</dbReference>
<comment type="caution">
    <text evidence="2">The sequence shown here is derived from an EMBL/GenBank/DDBJ whole genome shotgun (WGS) entry which is preliminary data.</text>
</comment>
<evidence type="ECO:0000313" key="2">
    <source>
        <dbReference type="EMBL" id="ORY08107.1"/>
    </source>
</evidence>
<reference evidence="2 3" key="1">
    <citation type="submission" date="2016-07" db="EMBL/GenBank/DDBJ databases">
        <title>Pervasive Adenine N6-methylation of Active Genes in Fungi.</title>
        <authorList>
            <consortium name="DOE Joint Genome Institute"/>
            <person name="Mondo S.J."/>
            <person name="Dannebaum R.O."/>
            <person name="Kuo R.C."/>
            <person name="Labutti K."/>
            <person name="Haridas S."/>
            <person name="Kuo A."/>
            <person name="Salamov A."/>
            <person name="Ahrendt S.R."/>
            <person name="Lipzen A."/>
            <person name="Sullivan W."/>
            <person name="Andreopoulos W.B."/>
            <person name="Clum A."/>
            <person name="Lindquist E."/>
            <person name="Daum C."/>
            <person name="Ramamoorthy G.K."/>
            <person name="Gryganskyi A."/>
            <person name="Culley D."/>
            <person name="Magnuson J.K."/>
            <person name="James T.Y."/>
            <person name="O'Malley M.A."/>
            <person name="Stajich J.E."/>
            <person name="Spatafora J.W."/>
            <person name="Visel A."/>
            <person name="Grigoriev I.V."/>
        </authorList>
    </citation>
    <scope>NUCLEOTIDE SEQUENCE [LARGE SCALE GENOMIC DNA]</scope>
    <source>
        <strain evidence="2 3">CBS 931.73</strain>
    </source>
</reference>
<keyword evidence="3" id="KW-1185">Reference proteome</keyword>
<dbReference type="Proteomes" id="UP000193498">
    <property type="component" value="Unassembled WGS sequence"/>
</dbReference>
<protein>
    <submittedName>
        <fullName evidence="2">Lysozyme-like protein</fullName>
    </submittedName>
</protein>
<keyword evidence="1" id="KW-0732">Signal</keyword>
<dbReference type="OrthoDB" id="76114at2759"/>
<dbReference type="CDD" id="cd00978">
    <property type="entry name" value="chitosanase_GH46"/>
    <property type="match status" value="1"/>
</dbReference>
<dbReference type="Pfam" id="PF01374">
    <property type="entry name" value="Glyco_hydro_46"/>
    <property type="match status" value="1"/>
</dbReference>
<evidence type="ECO:0000313" key="3">
    <source>
        <dbReference type="Proteomes" id="UP000193498"/>
    </source>
</evidence>
<proteinExistence type="predicted"/>
<dbReference type="AlphaFoldDB" id="A0A1Y1ZDS0"/>
<feature type="chain" id="PRO_5013163940" evidence="1">
    <location>
        <begin position="21"/>
        <end position="319"/>
    </location>
</feature>
<feature type="non-terminal residue" evidence="2">
    <location>
        <position position="1"/>
    </location>
</feature>
<dbReference type="GO" id="GO:0005975">
    <property type="term" value="P:carbohydrate metabolic process"/>
    <property type="evidence" value="ECO:0007669"/>
    <property type="project" value="InterPro"/>
</dbReference>
<dbReference type="Gene3D" id="3.30.386.10">
    <property type="entry name" value="Chitosanase, subunit A, domain 2"/>
    <property type="match status" value="1"/>
</dbReference>